<proteinExistence type="predicted"/>
<keyword evidence="3" id="KW-1185">Reference proteome</keyword>
<feature type="compositionally biased region" description="Low complexity" evidence="1">
    <location>
        <begin position="1"/>
        <end position="25"/>
    </location>
</feature>
<dbReference type="AlphaFoldDB" id="A0A3A8PT09"/>
<gene>
    <name evidence="2" type="ORF">D7V93_14680</name>
</gene>
<evidence type="ECO:0000256" key="1">
    <source>
        <dbReference type="SAM" id="MobiDB-lite"/>
    </source>
</evidence>
<feature type="region of interest" description="Disordered" evidence="1">
    <location>
        <begin position="1"/>
        <end position="65"/>
    </location>
</feature>
<evidence type="ECO:0000313" key="3">
    <source>
        <dbReference type="Proteomes" id="UP000272888"/>
    </source>
</evidence>
<organism evidence="2 3">
    <name type="scientific">Corallococcus llansteffanensis</name>
    <dbReference type="NCBI Taxonomy" id="2316731"/>
    <lineage>
        <taxon>Bacteria</taxon>
        <taxon>Pseudomonadati</taxon>
        <taxon>Myxococcota</taxon>
        <taxon>Myxococcia</taxon>
        <taxon>Myxococcales</taxon>
        <taxon>Cystobacterineae</taxon>
        <taxon>Myxococcaceae</taxon>
        <taxon>Corallococcus</taxon>
    </lineage>
</organism>
<evidence type="ECO:0000313" key="2">
    <source>
        <dbReference type="EMBL" id="RKH59606.1"/>
    </source>
</evidence>
<sequence length="109" mass="11731">MPPCYRSSGGCRPSPSSPRGSASGRSEGRRRRRWRRPAGRATAGGSTHEGGAFRKNTADGVPDNDTPYALCLPKIRSPRHARVKATLGGASHRGEFELHSDFLMDAPMA</sequence>
<dbReference type="Proteomes" id="UP000272888">
    <property type="component" value="Unassembled WGS sequence"/>
</dbReference>
<protein>
    <submittedName>
        <fullName evidence="2">Uncharacterized protein</fullName>
    </submittedName>
</protein>
<name>A0A3A8PT09_9BACT</name>
<comment type="caution">
    <text evidence="2">The sequence shown here is derived from an EMBL/GenBank/DDBJ whole genome shotgun (WGS) entry which is preliminary data.</text>
</comment>
<feature type="compositionally biased region" description="Basic residues" evidence="1">
    <location>
        <begin position="28"/>
        <end position="38"/>
    </location>
</feature>
<dbReference type="EMBL" id="RAWB01000131">
    <property type="protein sequence ID" value="RKH59606.1"/>
    <property type="molecule type" value="Genomic_DNA"/>
</dbReference>
<reference evidence="3" key="1">
    <citation type="submission" date="2018-09" db="EMBL/GenBank/DDBJ databases">
        <authorList>
            <person name="Livingstone P.G."/>
            <person name="Whitworth D.E."/>
        </authorList>
    </citation>
    <scope>NUCLEOTIDE SEQUENCE [LARGE SCALE GENOMIC DNA]</scope>
    <source>
        <strain evidence="3">CA051B</strain>
    </source>
</reference>
<accession>A0A3A8PT09</accession>